<protein>
    <submittedName>
        <fullName evidence="1">Uncharacterized protein</fullName>
    </submittedName>
</protein>
<name>D1AJW7_SEBTE</name>
<organism evidence="1 2">
    <name type="scientific">Sebaldella termitidis (strain ATCC 33386 / NCTC 11300)</name>
    <dbReference type="NCBI Taxonomy" id="526218"/>
    <lineage>
        <taxon>Bacteria</taxon>
        <taxon>Fusobacteriati</taxon>
        <taxon>Fusobacteriota</taxon>
        <taxon>Fusobacteriia</taxon>
        <taxon>Fusobacteriales</taxon>
        <taxon>Leptotrichiaceae</taxon>
        <taxon>Sebaldella</taxon>
    </lineage>
</organism>
<reference evidence="1 2" key="2">
    <citation type="journal article" date="2010" name="Stand. Genomic Sci.">
        <title>Complete genome sequence of Sebaldella termitidis type strain (NCTC 11300).</title>
        <authorList>
            <person name="Harmon-Smith M."/>
            <person name="Celia L."/>
            <person name="Chertkov O."/>
            <person name="Lapidus A."/>
            <person name="Copeland A."/>
            <person name="Glavina Del Rio T."/>
            <person name="Nolan M."/>
            <person name="Lucas S."/>
            <person name="Tice H."/>
            <person name="Cheng J.F."/>
            <person name="Han C."/>
            <person name="Detter J.C."/>
            <person name="Bruce D."/>
            <person name="Goodwin L."/>
            <person name="Pitluck S."/>
            <person name="Pati A."/>
            <person name="Liolios K."/>
            <person name="Ivanova N."/>
            <person name="Mavromatis K."/>
            <person name="Mikhailova N."/>
            <person name="Chen A."/>
            <person name="Palaniappan K."/>
            <person name="Land M."/>
            <person name="Hauser L."/>
            <person name="Chang Y.J."/>
            <person name="Jeffries C.D."/>
            <person name="Brettin T."/>
            <person name="Goker M."/>
            <person name="Beck B."/>
            <person name="Bristow J."/>
            <person name="Eisen J.A."/>
            <person name="Markowitz V."/>
            <person name="Hugenholtz P."/>
            <person name="Kyrpides N.C."/>
            <person name="Klenk H.P."/>
            <person name="Chen F."/>
        </authorList>
    </citation>
    <scope>NUCLEOTIDE SEQUENCE [LARGE SCALE GENOMIC DNA]</scope>
    <source>
        <strain evidence="2">ATCC 33386 / NCTC 11300</strain>
    </source>
</reference>
<proteinExistence type="predicted"/>
<dbReference type="KEGG" id="str:Sterm_0139"/>
<keyword evidence="2" id="KW-1185">Reference proteome</keyword>
<dbReference type="EMBL" id="CP001739">
    <property type="protein sequence ID" value="ACZ07024.1"/>
    <property type="molecule type" value="Genomic_DNA"/>
</dbReference>
<dbReference type="HOGENOM" id="CLU_1494840_0_0_0"/>
<gene>
    <name evidence="1" type="ordered locus">Sterm_0139</name>
</gene>
<dbReference type="STRING" id="526218.Sterm_0139"/>
<dbReference type="Proteomes" id="UP000000845">
    <property type="component" value="Chromosome"/>
</dbReference>
<dbReference type="AlphaFoldDB" id="D1AJW7"/>
<dbReference type="eggNOG" id="ENOG5033GPD">
    <property type="taxonomic scope" value="Bacteria"/>
</dbReference>
<sequence length="171" mass="20205">MKINKPDFNECVLLFEPEQEALDLFFEKYKEEMNRHSLEKDLPPDIIFSYLFGVVVDWREYDSDIIKYFSEYIPEKNVSAEETDKGLKVMYDGSSFDIRLSFSGADRYITIRSFNEIISSDYEIRLFDSSFYSDTHVFLILPKSWWNDLDNRFGEKVSGIFTVITEGLDFP</sequence>
<accession>D1AJW7</accession>
<dbReference type="RefSeq" id="WP_012859624.1">
    <property type="nucleotide sequence ID" value="NC_013517.1"/>
</dbReference>
<evidence type="ECO:0000313" key="1">
    <source>
        <dbReference type="EMBL" id="ACZ07024.1"/>
    </source>
</evidence>
<evidence type="ECO:0000313" key="2">
    <source>
        <dbReference type="Proteomes" id="UP000000845"/>
    </source>
</evidence>
<reference evidence="2" key="1">
    <citation type="submission" date="2009-09" db="EMBL/GenBank/DDBJ databases">
        <title>The complete chromosome of Sebaldella termitidis ATCC 33386.</title>
        <authorList>
            <consortium name="US DOE Joint Genome Institute (JGI-PGF)"/>
            <person name="Lucas S."/>
            <person name="Copeland A."/>
            <person name="Lapidus A."/>
            <person name="Glavina del Rio T."/>
            <person name="Dalin E."/>
            <person name="Tice H."/>
            <person name="Bruce D."/>
            <person name="Goodwin L."/>
            <person name="Pitluck S."/>
            <person name="Kyrpides N."/>
            <person name="Mavromatis K."/>
            <person name="Ivanova N."/>
            <person name="Mikhailova N."/>
            <person name="Sims D."/>
            <person name="Meincke L."/>
            <person name="Brettin T."/>
            <person name="Detter J.C."/>
            <person name="Han C."/>
            <person name="Larimer F."/>
            <person name="Land M."/>
            <person name="Hauser L."/>
            <person name="Markowitz V."/>
            <person name="Cheng J.F."/>
            <person name="Hugenholtz P."/>
            <person name="Woyke T."/>
            <person name="Wu D."/>
            <person name="Eisen J.A."/>
        </authorList>
    </citation>
    <scope>NUCLEOTIDE SEQUENCE [LARGE SCALE GENOMIC DNA]</scope>
    <source>
        <strain evidence="2">ATCC 33386 / NCTC 11300</strain>
    </source>
</reference>